<evidence type="ECO:0000313" key="1">
    <source>
        <dbReference type="EMBL" id="MBR0665390.1"/>
    </source>
</evidence>
<organism evidence="1 2">
    <name type="scientific">Plastoroseomonas hellenica</name>
    <dbReference type="NCBI Taxonomy" id="2687306"/>
    <lineage>
        <taxon>Bacteria</taxon>
        <taxon>Pseudomonadati</taxon>
        <taxon>Pseudomonadota</taxon>
        <taxon>Alphaproteobacteria</taxon>
        <taxon>Acetobacterales</taxon>
        <taxon>Acetobacteraceae</taxon>
        <taxon>Plastoroseomonas</taxon>
    </lineage>
</organism>
<accession>A0ABS5EYK2</accession>
<dbReference type="Proteomes" id="UP001196870">
    <property type="component" value="Unassembled WGS sequence"/>
</dbReference>
<proteinExistence type="predicted"/>
<keyword evidence="2" id="KW-1185">Reference proteome</keyword>
<reference evidence="2" key="1">
    <citation type="journal article" date="2021" name="Syst. Appl. Microbiol.">
        <title>Roseomonas hellenica sp. nov., isolated from roots of wild-growing Alkanna tinctoria.</title>
        <authorList>
            <person name="Rat A."/>
            <person name="Naranjo H.D."/>
            <person name="Lebbe L."/>
            <person name="Cnockaert M."/>
            <person name="Krigas N."/>
            <person name="Grigoriadou K."/>
            <person name="Maloupa E."/>
            <person name="Willems A."/>
        </authorList>
    </citation>
    <scope>NUCLEOTIDE SEQUENCE [LARGE SCALE GENOMIC DNA]</scope>
    <source>
        <strain evidence="2">LMG 31523</strain>
    </source>
</reference>
<name>A0ABS5EYK2_9PROT</name>
<dbReference type="InterPro" id="IPR010583">
    <property type="entry name" value="MipA"/>
</dbReference>
<gene>
    <name evidence="1" type="ORF">GXW71_13580</name>
</gene>
<dbReference type="RefSeq" id="WP_211853056.1">
    <property type="nucleotide sequence ID" value="NZ_JAAGBB010000014.1"/>
</dbReference>
<sequence length="276" mass="30331">MLLLLASGAAAAQEVRRPVLELGLIGGGGHVPDYPAADEGRLRGIIAPFLIYRGEIFRSDDQGARLRALRGEDFEFSLSASGSFPVSSDDNDARRGMPDLDWMGEIGPTLRLTLWRAGDAASPRRILLETPVRAVFSTDFRSISHRGFTFAPDIAFEARNFVLPNARLRAGIGVTFGDHRFMDYFYGVAPEFARPGRPAHDARAGYLGARASFSYRVPITERIAVVAGARVEYFGAASNRDSPLFRRDWNLSVAAGFSWSLWRSEATVAVDDDPFD</sequence>
<evidence type="ECO:0000313" key="2">
    <source>
        <dbReference type="Proteomes" id="UP001196870"/>
    </source>
</evidence>
<dbReference type="Pfam" id="PF06629">
    <property type="entry name" value="MipA"/>
    <property type="match status" value="1"/>
</dbReference>
<comment type="caution">
    <text evidence="1">The sequence shown here is derived from an EMBL/GenBank/DDBJ whole genome shotgun (WGS) entry which is preliminary data.</text>
</comment>
<protein>
    <submittedName>
        <fullName evidence="1">MipA/OmpV family protein</fullName>
    </submittedName>
</protein>
<dbReference type="EMBL" id="JAAGBB010000014">
    <property type="protein sequence ID" value="MBR0665390.1"/>
    <property type="molecule type" value="Genomic_DNA"/>
</dbReference>